<evidence type="ECO:0000313" key="2">
    <source>
        <dbReference type="Proteomes" id="UP001153365"/>
    </source>
</evidence>
<gene>
    <name evidence="1" type="ORF">PPACK8108_LOCUS10566</name>
</gene>
<keyword evidence="2" id="KW-1185">Reference proteome</keyword>
<dbReference type="EMBL" id="CALTRL010002358">
    <property type="protein sequence ID" value="CAH7675549.1"/>
    <property type="molecule type" value="Genomic_DNA"/>
</dbReference>
<protein>
    <submittedName>
        <fullName evidence="1">Uncharacterized protein</fullName>
    </submittedName>
</protein>
<accession>A0AAV0AYN1</accession>
<dbReference type="Proteomes" id="UP001153365">
    <property type="component" value="Unassembled WGS sequence"/>
</dbReference>
<organism evidence="1 2">
    <name type="scientific">Phakopsora pachyrhizi</name>
    <name type="common">Asian soybean rust disease fungus</name>
    <dbReference type="NCBI Taxonomy" id="170000"/>
    <lineage>
        <taxon>Eukaryota</taxon>
        <taxon>Fungi</taxon>
        <taxon>Dikarya</taxon>
        <taxon>Basidiomycota</taxon>
        <taxon>Pucciniomycotina</taxon>
        <taxon>Pucciniomycetes</taxon>
        <taxon>Pucciniales</taxon>
        <taxon>Phakopsoraceae</taxon>
        <taxon>Phakopsora</taxon>
    </lineage>
</organism>
<evidence type="ECO:0000313" key="1">
    <source>
        <dbReference type="EMBL" id="CAH7675549.1"/>
    </source>
</evidence>
<sequence length="81" mass="9601">MATAKFTQKILPQSSASISPTLPEDNFNMLSDIHLLFQYLSCAFYKVCHILLFKQLFWKEIYQFFVCFSLVFGRNIDFYEL</sequence>
<name>A0AAV0AYN1_PHAPC</name>
<comment type="caution">
    <text evidence="1">The sequence shown here is derived from an EMBL/GenBank/DDBJ whole genome shotgun (WGS) entry which is preliminary data.</text>
</comment>
<dbReference type="AlphaFoldDB" id="A0AAV0AYN1"/>
<reference evidence="1" key="1">
    <citation type="submission" date="2022-06" db="EMBL/GenBank/DDBJ databases">
        <authorList>
            <consortium name="SYNGENTA / RWTH Aachen University"/>
        </authorList>
    </citation>
    <scope>NUCLEOTIDE SEQUENCE</scope>
</reference>
<proteinExistence type="predicted"/>